<dbReference type="EMBL" id="BK016231">
    <property type="protein sequence ID" value="DAG03580.1"/>
    <property type="molecule type" value="Genomic_DNA"/>
</dbReference>
<accession>A0A8S5VA37</accession>
<proteinExistence type="predicted"/>
<organism evidence="1">
    <name type="scientific">Siphoviridae sp. ctVOP12</name>
    <dbReference type="NCBI Taxonomy" id="2825531"/>
    <lineage>
        <taxon>Viruses</taxon>
        <taxon>Duplodnaviria</taxon>
        <taxon>Heunggongvirae</taxon>
        <taxon>Uroviricota</taxon>
        <taxon>Caudoviricetes</taxon>
    </lineage>
</organism>
<dbReference type="Pfam" id="PF18941">
    <property type="entry name" value="DUF5688"/>
    <property type="match status" value="1"/>
</dbReference>
<evidence type="ECO:0000313" key="1">
    <source>
        <dbReference type="EMBL" id="DAG03580.1"/>
    </source>
</evidence>
<reference evidence="1" key="1">
    <citation type="journal article" date="2021" name="Proc. Natl. Acad. Sci. U.S.A.">
        <title>A Catalog of Tens of Thousands of Viruses from Human Metagenomes Reveals Hidden Associations with Chronic Diseases.</title>
        <authorList>
            <person name="Tisza M.J."/>
            <person name="Buck C.B."/>
        </authorList>
    </citation>
    <scope>NUCLEOTIDE SEQUENCE</scope>
    <source>
        <strain evidence="1">CtVOP12</strain>
    </source>
</reference>
<dbReference type="InterPro" id="IPR043743">
    <property type="entry name" value="DUF5688"/>
</dbReference>
<protein>
    <submittedName>
        <fullName evidence="1">Uncharacterized protein</fullName>
    </submittedName>
</protein>
<sequence>MEDFEMREAIVKELVGAVKEIAGSGYSVTAQETTKNNGVKMIGIEIAKPGETVVPRLYVDGIVDRVEDGFMTVEDAAKKVFETYQNSETLEIEMNVEKWIDRKFILDHVEYQLVNAERNAEKLKDIPGKKIADLVAIYRVVVSADEDAMMSYVLTKANLDRSGISFEELDEAAKKNTEKSGFSVRTMSEVMCELMGVNVGQEIEEPDGPQMYILTNARKLHGANIMLYKEYLEIAAEKMNGDFYIIPSSIHELIAVPVSVYGLEELREMVKEANDNQLAPEETLGYEVYRYYRETGEVEVTA</sequence>
<name>A0A8S5VA37_9CAUD</name>